<evidence type="ECO:0000313" key="2">
    <source>
        <dbReference type="Proteomes" id="UP000749559"/>
    </source>
</evidence>
<dbReference type="AlphaFoldDB" id="A0A8J1UTX3"/>
<gene>
    <name evidence="1" type="ORF">OFUS_LOCUS24381</name>
</gene>
<organism evidence="1 2">
    <name type="scientific">Owenia fusiformis</name>
    <name type="common">Polychaete worm</name>
    <dbReference type="NCBI Taxonomy" id="6347"/>
    <lineage>
        <taxon>Eukaryota</taxon>
        <taxon>Metazoa</taxon>
        <taxon>Spiralia</taxon>
        <taxon>Lophotrochozoa</taxon>
        <taxon>Annelida</taxon>
        <taxon>Polychaeta</taxon>
        <taxon>Sedentaria</taxon>
        <taxon>Canalipalpata</taxon>
        <taxon>Sabellida</taxon>
        <taxon>Oweniida</taxon>
        <taxon>Oweniidae</taxon>
        <taxon>Owenia</taxon>
    </lineage>
</organism>
<accession>A0A8J1UTX3</accession>
<evidence type="ECO:0000313" key="1">
    <source>
        <dbReference type="EMBL" id="CAH1800506.1"/>
    </source>
</evidence>
<keyword evidence="2" id="KW-1185">Reference proteome</keyword>
<dbReference type="EMBL" id="CAIIXF020000012">
    <property type="protein sequence ID" value="CAH1800506.1"/>
    <property type="molecule type" value="Genomic_DNA"/>
</dbReference>
<name>A0A8J1UTX3_OWEFU</name>
<dbReference type="PANTHER" id="PTHR35259">
    <property type="entry name" value="BOMBESIN RECEPTOR-ACTIVATED PROTEIN C6ORF89"/>
    <property type="match status" value="1"/>
</dbReference>
<protein>
    <submittedName>
        <fullName evidence="1">Uncharacterized protein</fullName>
    </submittedName>
</protein>
<proteinExistence type="predicted"/>
<comment type="caution">
    <text evidence="1">The sequence shown here is derived from an EMBL/GenBank/DDBJ whole genome shotgun (WGS) entry which is preliminary data.</text>
</comment>
<dbReference type="Gene3D" id="2.60.120.650">
    <property type="entry name" value="Cupin"/>
    <property type="match status" value="1"/>
</dbReference>
<dbReference type="OrthoDB" id="10059103at2759"/>
<reference evidence="1" key="1">
    <citation type="submission" date="2022-03" db="EMBL/GenBank/DDBJ databases">
        <authorList>
            <person name="Martin C."/>
        </authorList>
    </citation>
    <scope>NUCLEOTIDE SEQUENCE</scope>
</reference>
<dbReference type="Proteomes" id="UP000749559">
    <property type="component" value="Unassembled WGS sequence"/>
</dbReference>
<sequence>MASTTHTNDTKEEEKLTIAEKLEIIDREIRTLHEFCKNKGYKQFEIEKLAQPILKPVREANRKKWLNRFKWAGICVLILAILFYFDPAYNTLCMIGRLTSVKLILPYWDWTEVYDKSCLVYNPYFIGKQLDEDDCELCETTTSLTREENISQVEMTENFLKRDIPLIVTDAMSDWPARENFSLKYLHELHKNDPKLRDASPCDFTTNLKIPNGNHRAFLKKAASGNINNYYAHWSNCDKQAAKVLRQFYKRPYFIPPMVEFRYSNWLFVSNKFTGKRFKPLSIGSAVGVMSVVKGQFDIKLLPRPPCNETCVELTETLTEGEILVFTDNLWYLDYLPNGPGESIAIGVGGNFDEARQH</sequence>
<dbReference type="PANTHER" id="PTHR35259:SF2">
    <property type="match status" value="1"/>
</dbReference>
<dbReference type="InterPro" id="IPR038757">
    <property type="entry name" value="BRAP"/>
</dbReference>
<dbReference type="SUPFAM" id="SSF51197">
    <property type="entry name" value="Clavaminate synthase-like"/>
    <property type="match status" value="1"/>
</dbReference>